<evidence type="ECO:0000256" key="6">
    <source>
        <dbReference type="ARBA" id="ARBA00023157"/>
    </source>
</evidence>
<sequence length="603" mass="66989">MAMTRVICLIVVLVTVVVILPAGAATRGGWRWDPLIRSPVDLEDELDAQMGNGTRWAVLVAGSNGYGNYRHQVSHIENYSKRLSKIEELHTFFMVFEFAIFGPLTPRHPRRTVYAFMAMTRVICLIVVLVTVVVILPAGAATRGGWRWDPLIRSPVDLEDELDAQMGNGTRWAVLVAGSNGYGNYRHQADVCHAYQILKKGGLKDENIVVFMYDDIASSEMNPRPGVIINHPEGEDVYAGVPKDYTGEDVTVDNLFAVLLGDKNAVKGGSGKVIDSKPEDRIFLYYSDHGGPGVLGMPNAPYLVAKDLVEVLKKKHEAGTYKEMVIYLEACESGSIFEGLLPEDINVYATTASGAEENSYGTYCPGMEPSPPPEYITCLGDLYSIAWMEDSETHNLKKESLDQQFKKVKERTSNFDTYNSGSHVMEYGTKDIKPEKVYLYQGFDPETVNLPANGIHLNKQMDGVNQRDADLIFLWQRYKKSTESKRAEVFKQITETLTHRGHLDSSIDMIGVLLFGPQNGRSILHSARGPGLPLVDDWECLKTTARLFEKHCGLLTQYGMKHMRAFANICNNMVEKSAVEEAFTATCSGKNTGPYVSFGAHSV</sequence>
<evidence type="ECO:0000256" key="2">
    <source>
        <dbReference type="ARBA" id="ARBA00022670"/>
    </source>
</evidence>
<feature type="signal peptide" evidence="10">
    <location>
        <begin position="1"/>
        <end position="24"/>
    </location>
</feature>
<name>A0A2U1Q705_ARTAN</name>
<keyword evidence="2" id="KW-0645">Protease</keyword>
<dbReference type="GO" id="GO:0006624">
    <property type="term" value="P:vacuolar protein processing"/>
    <property type="evidence" value="ECO:0007669"/>
    <property type="project" value="TreeGrafter"/>
</dbReference>
<organism evidence="12 13">
    <name type="scientific">Artemisia annua</name>
    <name type="common">Sweet wormwood</name>
    <dbReference type="NCBI Taxonomy" id="35608"/>
    <lineage>
        <taxon>Eukaryota</taxon>
        <taxon>Viridiplantae</taxon>
        <taxon>Streptophyta</taxon>
        <taxon>Embryophyta</taxon>
        <taxon>Tracheophyta</taxon>
        <taxon>Spermatophyta</taxon>
        <taxon>Magnoliopsida</taxon>
        <taxon>eudicotyledons</taxon>
        <taxon>Gunneridae</taxon>
        <taxon>Pentapetalae</taxon>
        <taxon>asterids</taxon>
        <taxon>campanulids</taxon>
        <taxon>Asterales</taxon>
        <taxon>Asteraceae</taxon>
        <taxon>Asteroideae</taxon>
        <taxon>Anthemideae</taxon>
        <taxon>Artemisiinae</taxon>
        <taxon>Artemisia</taxon>
    </lineage>
</organism>
<feature type="active site" evidence="8">
    <location>
        <position position="289"/>
    </location>
</feature>
<dbReference type="PRINTS" id="PR00776">
    <property type="entry name" value="HEMOGLOBNASE"/>
</dbReference>
<evidence type="ECO:0000256" key="7">
    <source>
        <dbReference type="ARBA" id="ARBA00023180"/>
    </source>
</evidence>
<dbReference type="Gene3D" id="1.10.132.130">
    <property type="match status" value="1"/>
</dbReference>
<dbReference type="InterPro" id="IPR001096">
    <property type="entry name" value="Peptidase_C13"/>
</dbReference>
<feature type="chain" id="PRO_5015595148" evidence="10">
    <location>
        <begin position="25"/>
        <end position="603"/>
    </location>
</feature>
<dbReference type="PANTHER" id="PTHR12000:SF42">
    <property type="entry name" value="LEGUMAIN"/>
    <property type="match status" value="1"/>
</dbReference>
<comment type="similarity">
    <text evidence="1">Belongs to the peptidase C13 family.</text>
</comment>
<dbReference type="Proteomes" id="UP000245207">
    <property type="component" value="Unassembled WGS sequence"/>
</dbReference>
<evidence type="ECO:0000256" key="10">
    <source>
        <dbReference type="SAM" id="SignalP"/>
    </source>
</evidence>
<dbReference type="CDD" id="cd21115">
    <property type="entry name" value="legumain_C"/>
    <property type="match status" value="1"/>
</dbReference>
<dbReference type="FunFam" id="3.40.50.1460:FF:000005">
    <property type="entry name" value="Vacuolar-processing enzyme beta-isozyme"/>
    <property type="match status" value="1"/>
</dbReference>
<keyword evidence="4" id="KW-0378">Hydrolase</keyword>
<keyword evidence="9" id="KW-1133">Transmembrane helix</keyword>
<feature type="active site" description="Nucleophile" evidence="8">
    <location>
        <position position="331"/>
    </location>
</feature>
<dbReference type="PIRSF" id="PIRSF500139">
    <property type="entry name" value="AE"/>
    <property type="match status" value="1"/>
</dbReference>
<keyword evidence="9" id="KW-0812">Transmembrane</keyword>
<evidence type="ECO:0000313" key="13">
    <source>
        <dbReference type="Proteomes" id="UP000245207"/>
    </source>
</evidence>
<keyword evidence="7" id="KW-0325">Glycoprotein</keyword>
<keyword evidence="6" id="KW-1015">Disulfide bond</keyword>
<dbReference type="InterPro" id="IPR048501">
    <property type="entry name" value="Legum_prodom"/>
</dbReference>
<dbReference type="Gene3D" id="3.40.50.1460">
    <property type="match status" value="2"/>
</dbReference>
<dbReference type="PIRSF" id="PIRSF019663">
    <property type="entry name" value="Legumain"/>
    <property type="match status" value="1"/>
</dbReference>
<dbReference type="InterPro" id="IPR046427">
    <property type="entry name" value="Legumain_prodom_sf"/>
</dbReference>
<keyword evidence="5" id="KW-0788">Thiol protease</keyword>
<feature type="transmembrane region" description="Helical" evidence="9">
    <location>
        <begin position="89"/>
        <end position="106"/>
    </location>
</feature>
<gene>
    <name evidence="12" type="ORF">CTI12_AA068000</name>
</gene>
<keyword evidence="3 10" id="KW-0732">Signal</keyword>
<keyword evidence="9" id="KW-0472">Membrane</keyword>
<dbReference type="InterPro" id="IPR043577">
    <property type="entry name" value="AE"/>
</dbReference>
<dbReference type="STRING" id="35608.A0A2U1Q705"/>
<dbReference type="GO" id="GO:0005773">
    <property type="term" value="C:vacuole"/>
    <property type="evidence" value="ECO:0007669"/>
    <property type="project" value="GOC"/>
</dbReference>
<proteinExistence type="inferred from homology"/>
<dbReference type="EMBL" id="PKPP01000356">
    <property type="protein sequence ID" value="PWA93795.1"/>
    <property type="molecule type" value="Genomic_DNA"/>
</dbReference>
<dbReference type="OrthoDB" id="192611at2759"/>
<dbReference type="GO" id="GO:0051603">
    <property type="term" value="P:proteolysis involved in protein catabolic process"/>
    <property type="evidence" value="ECO:0007669"/>
    <property type="project" value="InterPro"/>
</dbReference>
<dbReference type="AlphaFoldDB" id="A0A2U1Q705"/>
<evidence type="ECO:0000256" key="1">
    <source>
        <dbReference type="ARBA" id="ARBA00009941"/>
    </source>
</evidence>
<comment type="caution">
    <text evidence="12">The sequence shown here is derived from an EMBL/GenBank/DDBJ whole genome shotgun (WGS) entry which is preliminary data.</text>
</comment>
<evidence type="ECO:0000259" key="11">
    <source>
        <dbReference type="Pfam" id="PF20985"/>
    </source>
</evidence>
<feature type="transmembrane region" description="Helical" evidence="9">
    <location>
        <begin position="113"/>
        <end position="136"/>
    </location>
</feature>
<evidence type="ECO:0000256" key="4">
    <source>
        <dbReference type="ARBA" id="ARBA00022801"/>
    </source>
</evidence>
<evidence type="ECO:0000313" key="12">
    <source>
        <dbReference type="EMBL" id="PWA93795.1"/>
    </source>
</evidence>
<reference evidence="12 13" key="1">
    <citation type="journal article" date="2018" name="Mol. Plant">
        <title>The genome of Artemisia annua provides insight into the evolution of Asteraceae family and artemisinin biosynthesis.</title>
        <authorList>
            <person name="Shen Q."/>
            <person name="Zhang L."/>
            <person name="Liao Z."/>
            <person name="Wang S."/>
            <person name="Yan T."/>
            <person name="Shi P."/>
            <person name="Liu M."/>
            <person name="Fu X."/>
            <person name="Pan Q."/>
            <person name="Wang Y."/>
            <person name="Lv Z."/>
            <person name="Lu X."/>
            <person name="Zhang F."/>
            <person name="Jiang W."/>
            <person name="Ma Y."/>
            <person name="Chen M."/>
            <person name="Hao X."/>
            <person name="Li L."/>
            <person name="Tang Y."/>
            <person name="Lv G."/>
            <person name="Zhou Y."/>
            <person name="Sun X."/>
            <person name="Brodelius P.E."/>
            <person name="Rose J.K.C."/>
            <person name="Tang K."/>
        </authorList>
    </citation>
    <scope>NUCLEOTIDE SEQUENCE [LARGE SCALE GENOMIC DNA]</scope>
    <source>
        <strain evidence="13">cv. Huhao1</strain>
        <tissue evidence="12">Leaf</tissue>
    </source>
</reference>
<accession>A0A2U1Q705</accession>
<keyword evidence="13" id="KW-1185">Reference proteome</keyword>
<evidence type="ECO:0000256" key="5">
    <source>
        <dbReference type="ARBA" id="ARBA00022807"/>
    </source>
</evidence>
<evidence type="ECO:0000256" key="3">
    <source>
        <dbReference type="ARBA" id="ARBA00022729"/>
    </source>
</evidence>
<dbReference type="Pfam" id="PF20985">
    <property type="entry name" value="Legum_prodom"/>
    <property type="match status" value="1"/>
</dbReference>
<dbReference type="GO" id="GO:0004197">
    <property type="term" value="F:cysteine-type endopeptidase activity"/>
    <property type="evidence" value="ECO:0007669"/>
    <property type="project" value="InterPro"/>
</dbReference>
<dbReference type="Pfam" id="PF01650">
    <property type="entry name" value="Peptidase_C13"/>
    <property type="match status" value="1"/>
</dbReference>
<feature type="domain" description="Legumain prodomain" evidence="11">
    <location>
        <begin position="491"/>
        <end position="587"/>
    </location>
</feature>
<evidence type="ECO:0000256" key="9">
    <source>
        <dbReference type="SAM" id="Phobius"/>
    </source>
</evidence>
<dbReference type="PANTHER" id="PTHR12000">
    <property type="entry name" value="HEMOGLOBINASE FAMILY MEMBER"/>
    <property type="match status" value="1"/>
</dbReference>
<protein>
    <submittedName>
        <fullName evidence="12">Asparaginyl endopeptidase 1</fullName>
    </submittedName>
</protein>
<dbReference type="FunFam" id="1.10.132.130:FF:000001">
    <property type="entry name" value="Vacuolar-processing enzyme beta-isozyme"/>
    <property type="match status" value="1"/>
</dbReference>
<evidence type="ECO:0000256" key="8">
    <source>
        <dbReference type="PIRSR" id="PIRSR019663-1"/>
    </source>
</evidence>